<evidence type="ECO:0000313" key="3">
    <source>
        <dbReference type="Proteomes" id="UP000094769"/>
    </source>
</evidence>
<accession>A0A7Z1ADH9</accession>
<dbReference type="CDD" id="cd04301">
    <property type="entry name" value="NAT_SF"/>
    <property type="match status" value="1"/>
</dbReference>
<dbReference type="EC" id="2.3.1.-" evidence="2"/>
<dbReference type="Proteomes" id="UP000094769">
    <property type="component" value="Unassembled WGS sequence"/>
</dbReference>
<feature type="domain" description="N-acetyltransferase" evidence="1">
    <location>
        <begin position="23"/>
        <end position="181"/>
    </location>
</feature>
<evidence type="ECO:0000313" key="2">
    <source>
        <dbReference type="EMBL" id="ODJ85945.1"/>
    </source>
</evidence>
<dbReference type="EMBL" id="MARB01000031">
    <property type="protein sequence ID" value="ODJ85945.1"/>
    <property type="molecule type" value="Genomic_DNA"/>
</dbReference>
<dbReference type="Gene3D" id="3.40.630.30">
    <property type="match status" value="1"/>
</dbReference>
<dbReference type="RefSeq" id="WP_069128160.1">
    <property type="nucleotide sequence ID" value="NZ_MARB01000031.1"/>
</dbReference>
<dbReference type="GO" id="GO:0016747">
    <property type="term" value="F:acyltransferase activity, transferring groups other than amino-acyl groups"/>
    <property type="evidence" value="ECO:0007669"/>
    <property type="project" value="InterPro"/>
</dbReference>
<sequence>MSKQLKIDAEYCERIILDSGDSVCLRMVRPTDKATMQRAFTELSGPSRHKRFFGAKQSLTKEDLRYFTETDGWDHFALGAVVIGEDGHEGDGLGVARYIRLQEDYECAEVAITVIDRMQGKGIGRMLLERLATAAIERGILKFRFECLAHNQEMQNLVKKVCRVVETHSDGEIIIAETDLPRQDPETTPITQEQLFLFYDLFRAMAIHSVDLQMSLNRAAVNRTMKSTFIGADLLKRIKRPDLFMSR</sequence>
<dbReference type="PROSITE" id="PS51186">
    <property type="entry name" value="GNAT"/>
    <property type="match status" value="1"/>
</dbReference>
<proteinExistence type="predicted"/>
<dbReference type="SUPFAM" id="SSF55729">
    <property type="entry name" value="Acyl-CoA N-acyltransferases (Nat)"/>
    <property type="match status" value="1"/>
</dbReference>
<protein>
    <submittedName>
        <fullName evidence="2">Acetyltransferase Pat</fullName>
        <ecNumber evidence="2">2.3.1.-</ecNumber>
    </submittedName>
</protein>
<keyword evidence="2" id="KW-0808">Transferase</keyword>
<comment type="caution">
    <text evidence="2">The sequence shown here is derived from an EMBL/GenBank/DDBJ whole genome shotgun (WGS) entry which is preliminary data.</text>
</comment>
<dbReference type="Pfam" id="PF00583">
    <property type="entry name" value="Acetyltransf_1"/>
    <property type="match status" value="1"/>
</dbReference>
<reference evidence="2 3" key="1">
    <citation type="submission" date="2016-06" db="EMBL/GenBank/DDBJ databases">
        <title>Genome sequence of endosymbiont of Candidatus Endolucinida thiodiazotropha.</title>
        <authorList>
            <person name="Poehlein A."/>
            <person name="Koenig S."/>
            <person name="Heiden S.E."/>
            <person name="Thuermer A."/>
            <person name="Voget S."/>
            <person name="Daniel R."/>
            <person name="Markert S."/>
            <person name="Gros O."/>
            <person name="Schweder T."/>
        </authorList>
    </citation>
    <scope>NUCLEOTIDE SEQUENCE [LARGE SCALE GENOMIC DNA]</scope>
    <source>
        <strain evidence="2 3">COS</strain>
    </source>
</reference>
<keyword evidence="3" id="KW-1185">Reference proteome</keyword>
<dbReference type="InterPro" id="IPR016181">
    <property type="entry name" value="Acyl_CoA_acyltransferase"/>
</dbReference>
<evidence type="ECO:0000259" key="1">
    <source>
        <dbReference type="PROSITE" id="PS51186"/>
    </source>
</evidence>
<organism evidence="2 3">
    <name type="scientific">Candidatus Thiodiazotropha endolucinida</name>
    <dbReference type="NCBI Taxonomy" id="1655433"/>
    <lineage>
        <taxon>Bacteria</taxon>
        <taxon>Pseudomonadati</taxon>
        <taxon>Pseudomonadota</taxon>
        <taxon>Gammaproteobacteria</taxon>
        <taxon>Chromatiales</taxon>
        <taxon>Sedimenticolaceae</taxon>
        <taxon>Candidatus Thiodiazotropha</taxon>
    </lineage>
</organism>
<keyword evidence="2" id="KW-0012">Acyltransferase</keyword>
<dbReference type="InterPro" id="IPR000182">
    <property type="entry name" value="GNAT_dom"/>
</dbReference>
<gene>
    <name evidence="2" type="ORF">CODIS_38410</name>
</gene>
<name>A0A7Z1ADH9_9GAMM</name>
<dbReference type="AlphaFoldDB" id="A0A7Z1ADH9"/>